<dbReference type="Proteomes" id="UP000030758">
    <property type="component" value="Unassembled WGS sequence"/>
</dbReference>
<dbReference type="GO" id="GO:0001522">
    <property type="term" value="P:pseudouridine synthesis"/>
    <property type="evidence" value="ECO:0007669"/>
    <property type="project" value="InterPro"/>
</dbReference>
<dbReference type="InterPro" id="IPR039048">
    <property type="entry name" value="Trub2"/>
</dbReference>
<protein>
    <submittedName>
        <fullName evidence="1">Uncharacterized protein</fullName>
    </submittedName>
</protein>
<dbReference type="Gene3D" id="3.30.2350.10">
    <property type="entry name" value="Pseudouridine synthase"/>
    <property type="match status" value="1"/>
</dbReference>
<dbReference type="PANTHER" id="PTHR13195">
    <property type="entry name" value="PSEUDOURIDINE SYNTHASE-RELATED"/>
    <property type="match status" value="1"/>
</dbReference>
<accession>A0A085NMI5</accession>
<dbReference type="PANTHER" id="PTHR13195:SF0">
    <property type="entry name" value="PSEUDOURIDYLATE SYNTHASE TRUB2, MITOCHONDRIAL"/>
    <property type="match status" value="1"/>
</dbReference>
<organism evidence="1">
    <name type="scientific">Trichuris suis</name>
    <name type="common">pig whipworm</name>
    <dbReference type="NCBI Taxonomy" id="68888"/>
    <lineage>
        <taxon>Eukaryota</taxon>
        <taxon>Metazoa</taxon>
        <taxon>Ecdysozoa</taxon>
        <taxon>Nematoda</taxon>
        <taxon>Enoplea</taxon>
        <taxon>Dorylaimia</taxon>
        <taxon>Trichinellida</taxon>
        <taxon>Trichuridae</taxon>
        <taxon>Trichuris</taxon>
    </lineage>
</organism>
<gene>
    <name evidence="1" type="ORF">M514_10452</name>
</gene>
<dbReference type="InterPro" id="IPR020103">
    <property type="entry name" value="PsdUridine_synth_cat_dom_sf"/>
</dbReference>
<proteinExistence type="predicted"/>
<dbReference type="GO" id="GO:0009982">
    <property type="term" value="F:pseudouridine synthase activity"/>
    <property type="evidence" value="ECO:0007669"/>
    <property type="project" value="InterPro"/>
</dbReference>
<reference evidence="1" key="1">
    <citation type="journal article" date="2014" name="Nat. Genet.">
        <title>Genome and transcriptome of the porcine whipworm Trichuris suis.</title>
        <authorList>
            <person name="Jex A.R."/>
            <person name="Nejsum P."/>
            <person name="Schwarz E.M."/>
            <person name="Hu L."/>
            <person name="Young N.D."/>
            <person name="Hall R.S."/>
            <person name="Korhonen P.K."/>
            <person name="Liao S."/>
            <person name="Thamsborg S."/>
            <person name="Xia J."/>
            <person name="Xu P."/>
            <person name="Wang S."/>
            <person name="Scheerlinck J.P."/>
            <person name="Hofmann A."/>
            <person name="Sternberg P.W."/>
            <person name="Wang J."/>
            <person name="Gasser R.B."/>
        </authorList>
    </citation>
    <scope>NUCLEOTIDE SEQUENCE [LARGE SCALE GENOMIC DNA]</scope>
    <source>
        <strain evidence="1">DCEP-RM93F</strain>
    </source>
</reference>
<dbReference type="EMBL" id="KL367486">
    <property type="protein sequence ID" value="KFD70681.1"/>
    <property type="molecule type" value="Genomic_DNA"/>
</dbReference>
<dbReference type="AlphaFoldDB" id="A0A085NMI5"/>
<sequence length="331" mass="37870">MLVRRASDAWRLLNGVCSLCKPSEITIDRLTKVLIDNLARELNQMDDTPLKLYHRPVFREDPITAELRVVDHVTQIDYSDHPLVFGINDGCDQLVPKIKKARFLHAYHVTGLLGRATLDQTVRSKIVEKATYALLALTCKVKKRLNWRAEDLSDLAKTLPPFSIDSNAFNFDDHFLRSNSRCCSLNDYASEVQCINESDNCLKTLIHEIGLSMKTVASCVSIKKVRDGPFDLDHCLLEKHWTLENIINNIDTCQQVMECVKYNQTLSNAKRRLPVDVDTIASDDDTSIEETEFVNCVRKSSYDRLELEDDFSGVQSKRPSKRIRKNCSYQK</sequence>
<dbReference type="SUPFAM" id="SSF55120">
    <property type="entry name" value="Pseudouridine synthase"/>
    <property type="match status" value="1"/>
</dbReference>
<dbReference type="GO" id="GO:0003723">
    <property type="term" value="F:RNA binding"/>
    <property type="evidence" value="ECO:0007669"/>
    <property type="project" value="InterPro"/>
</dbReference>
<name>A0A085NMI5_9BILA</name>
<evidence type="ECO:0000313" key="1">
    <source>
        <dbReference type="EMBL" id="KFD70681.1"/>
    </source>
</evidence>